<feature type="domain" description="VOC" evidence="1">
    <location>
        <begin position="1"/>
        <end position="128"/>
    </location>
</feature>
<dbReference type="EMBL" id="BNAO01000002">
    <property type="protein sequence ID" value="GHG63337.1"/>
    <property type="molecule type" value="Genomic_DNA"/>
</dbReference>
<name>A0ABQ3KWN6_9ALTE</name>
<gene>
    <name evidence="2" type="ORF">GCM10010919_08950</name>
</gene>
<dbReference type="Gene3D" id="3.10.180.10">
    <property type="entry name" value="2,3-Dihydroxybiphenyl 1,2-Dioxygenase, domain 1"/>
    <property type="match status" value="1"/>
</dbReference>
<evidence type="ECO:0000313" key="3">
    <source>
        <dbReference type="Proteomes" id="UP000659697"/>
    </source>
</evidence>
<proteinExistence type="predicted"/>
<reference evidence="3" key="1">
    <citation type="journal article" date="2019" name="Int. J. Syst. Evol. Microbiol.">
        <title>The Global Catalogue of Microorganisms (GCM) 10K type strain sequencing project: providing services to taxonomists for standard genome sequencing and annotation.</title>
        <authorList>
            <consortium name="The Broad Institute Genomics Platform"/>
            <consortium name="The Broad Institute Genome Sequencing Center for Infectious Disease"/>
            <person name="Wu L."/>
            <person name="Ma J."/>
        </authorList>
    </citation>
    <scope>NUCLEOTIDE SEQUENCE [LARGE SCALE GENOMIC DNA]</scope>
    <source>
        <strain evidence="3">CGMCC 1.7003</strain>
    </source>
</reference>
<comment type="caution">
    <text evidence="2">The sequence shown here is derived from an EMBL/GenBank/DDBJ whole genome shotgun (WGS) entry which is preliminary data.</text>
</comment>
<keyword evidence="3" id="KW-1185">Reference proteome</keyword>
<dbReference type="InterPro" id="IPR037523">
    <property type="entry name" value="VOC_core"/>
</dbReference>
<evidence type="ECO:0000313" key="2">
    <source>
        <dbReference type="EMBL" id="GHG63337.1"/>
    </source>
</evidence>
<dbReference type="Pfam" id="PF00903">
    <property type="entry name" value="Glyoxalase"/>
    <property type="match status" value="1"/>
</dbReference>
<protein>
    <submittedName>
        <fullName evidence="2">Glyoxalase</fullName>
    </submittedName>
</protein>
<dbReference type="PROSITE" id="PS51819">
    <property type="entry name" value="VOC"/>
    <property type="match status" value="1"/>
</dbReference>
<dbReference type="InterPro" id="IPR051332">
    <property type="entry name" value="Fosfomycin_Res_Enzymes"/>
</dbReference>
<dbReference type="InterPro" id="IPR004360">
    <property type="entry name" value="Glyas_Fos-R_dOase_dom"/>
</dbReference>
<dbReference type="SUPFAM" id="SSF54593">
    <property type="entry name" value="Glyoxalase/Bleomycin resistance protein/Dihydroxybiphenyl dioxygenase"/>
    <property type="match status" value="1"/>
</dbReference>
<dbReference type="PANTHER" id="PTHR36113:SF1">
    <property type="entry name" value="GLYOXALASE_BLEOMYCIN RESISTANCE PROTEIN_DIOXYGENASE"/>
    <property type="match status" value="1"/>
</dbReference>
<accession>A0ABQ3KWN6</accession>
<evidence type="ECO:0000259" key="1">
    <source>
        <dbReference type="PROSITE" id="PS51819"/>
    </source>
</evidence>
<dbReference type="PANTHER" id="PTHR36113">
    <property type="entry name" value="LYASE, PUTATIVE-RELATED-RELATED"/>
    <property type="match status" value="1"/>
</dbReference>
<dbReference type="Proteomes" id="UP000659697">
    <property type="component" value="Unassembled WGS sequence"/>
</dbReference>
<sequence length="128" mass="14421">MIEHVAIWSKDLEQLTAFYLRYFNCQAGERYCNSRNGFASYFLSFASGARLELMQMPGIDSLVKQPTIQYFGFAHLAIALGSAAAVDALYQRLLADGVEVLDQPHRTGDGYYEFTLLDPEANRIEITI</sequence>
<dbReference type="RefSeq" id="WP_189430675.1">
    <property type="nucleotide sequence ID" value="NZ_BNAO01000002.1"/>
</dbReference>
<dbReference type="InterPro" id="IPR029068">
    <property type="entry name" value="Glyas_Bleomycin-R_OHBP_Dase"/>
</dbReference>
<organism evidence="2 3">
    <name type="scientific">Alishewanella longhuensis</name>
    <dbReference type="NCBI Taxonomy" id="1091037"/>
    <lineage>
        <taxon>Bacteria</taxon>
        <taxon>Pseudomonadati</taxon>
        <taxon>Pseudomonadota</taxon>
        <taxon>Gammaproteobacteria</taxon>
        <taxon>Alteromonadales</taxon>
        <taxon>Alteromonadaceae</taxon>
        <taxon>Alishewanella</taxon>
    </lineage>
</organism>